<evidence type="ECO:0000313" key="2">
    <source>
        <dbReference type="EMBL" id="SVC77032.1"/>
    </source>
</evidence>
<name>A0A382PY68_9ZZZZ</name>
<proteinExistence type="predicted"/>
<dbReference type="EMBL" id="UINC01109893">
    <property type="protein sequence ID" value="SVC77032.1"/>
    <property type="molecule type" value="Genomic_DNA"/>
</dbReference>
<feature type="non-terminal residue" evidence="2">
    <location>
        <position position="1"/>
    </location>
</feature>
<reference evidence="2" key="1">
    <citation type="submission" date="2018-05" db="EMBL/GenBank/DDBJ databases">
        <authorList>
            <person name="Lanie J.A."/>
            <person name="Ng W.-L."/>
            <person name="Kazmierczak K.M."/>
            <person name="Andrzejewski T.M."/>
            <person name="Davidsen T.M."/>
            <person name="Wayne K.J."/>
            <person name="Tettelin H."/>
            <person name="Glass J.I."/>
            <person name="Rusch D."/>
            <person name="Podicherti R."/>
            <person name="Tsui H.-C.T."/>
            <person name="Winkler M.E."/>
        </authorList>
    </citation>
    <scope>NUCLEOTIDE SEQUENCE</scope>
</reference>
<sequence length="22" mass="2211">NMLPTKPGSVKAEVGPFPGLGN</sequence>
<dbReference type="AlphaFoldDB" id="A0A382PY68"/>
<accession>A0A382PY68</accession>
<gene>
    <name evidence="2" type="ORF">METZ01_LOCUS329886</name>
</gene>
<protein>
    <submittedName>
        <fullName evidence="2">Uncharacterized protein</fullName>
    </submittedName>
</protein>
<organism evidence="2">
    <name type="scientific">marine metagenome</name>
    <dbReference type="NCBI Taxonomy" id="408172"/>
    <lineage>
        <taxon>unclassified sequences</taxon>
        <taxon>metagenomes</taxon>
        <taxon>ecological metagenomes</taxon>
    </lineage>
</organism>
<evidence type="ECO:0000256" key="1">
    <source>
        <dbReference type="SAM" id="MobiDB-lite"/>
    </source>
</evidence>
<feature type="region of interest" description="Disordered" evidence="1">
    <location>
        <begin position="1"/>
        <end position="22"/>
    </location>
</feature>